<organism evidence="1">
    <name type="scientific">marine sediment metagenome</name>
    <dbReference type="NCBI Taxonomy" id="412755"/>
    <lineage>
        <taxon>unclassified sequences</taxon>
        <taxon>metagenomes</taxon>
        <taxon>ecological metagenomes</taxon>
    </lineage>
</organism>
<sequence length="23" mass="2177">GAEVLSDIGALTAEAALAFALSS</sequence>
<evidence type="ECO:0000313" key="1">
    <source>
        <dbReference type="EMBL" id="KKL70685.1"/>
    </source>
</evidence>
<gene>
    <name evidence="1" type="ORF">LCGC14_2102460</name>
</gene>
<name>A0A0F9GMK9_9ZZZZ</name>
<feature type="non-terminal residue" evidence="1">
    <location>
        <position position="1"/>
    </location>
</feature>
<proteinExistence type="predicted"/>
<reference evidence="1" key="1">
    <citation type="journal article" date="2015" name="Nature">
        <title>Complex archaea that bridge the gap between prokaryotes and eukaryotes.</title>
        <authorList>
            <person name="Spang A."/>
            <person name="Saw J.H."/>
            <person name="Jorgensen S.L."/>
            <person name="Zaremba-Niedzwiedzka K."/>
            <person name="Martijn J."/>
            <person name="Lind A.E."/>
            <person name="van Eijk R."/>
            <person name="Schleper C."/>
            <person name="Guy L."/>
            <person name="Ettema T.J."/>
        </authorList>
    </citation>
    <scope>NUCLEOTIDE SEQUENCE</scope>
</reference>
<dbReference type="AlphaFoldDB" id="A0A0F9GMK9"/>
<comment type="caution">
    <text evidence="1">The sequence shown here is derived from an EMBL/GenBank/DDBJ whole genome shotgun (WGS) entry which is preliminary data.</text>
</comment>
<accession>A0A0F9GMK9</accession>
<dbReference type="EMBL" id="LAZR01025827">
    <property type="protein sequence ID" value="KKL70685.1"/>
    <property type="molecule type" value="Genomic_DNA"/>
</dbReference>
<protein>
    <submittedName>
        <fullName evidence="1">Uncharacterized protein</fullName>
    </submittedName>
</protein>